<dbReference type="Gene3D" id="3.40.50.1820">
    <property type="entry name" value="alpha/beta hydrolase"/>
    <property type="match status" value="1"/>
</dbReference>
<dbReference type="InterPro" id="IPR029058">
    <property type="entry name" value="AB_hydrolase_fold"/>
</dbReference>
<dbReference type="GO" id="GO:0004185">
    <property type="term" value="F:serine-type carboxypeptidase activity"/>
    <property type="evidence" value="ECO:0007669"/>
    <property type="project" value="InterPro"/>
</dbReference>
<protein>
    <submittedName>
        <fullName evidence="1">Putative carboxypeptidase</fullName>
    </submittedName>
</protein>
<dbReference type="GO" id="GO:0006508">
    <property type="term" value="P:proteolysis"/>
    <property type="evidence" value="ECO:0007669"/>
    <property type="project" value="InterPro"/>
</dbReference>
<dbReference type="EMBL" id="CWGJ01000028">
    <property type="protein sequence ID" value="CRX39363.1"/>
    <property type="molecule type" value="Genomic_DNA"/>
</dbReference>
<evidence type="ECO:0000313" key="1">
    <source>
        <dbReference type="EMBL" id="CRX39363.1"/>
    </source>
</evidence>
<accession>A0A0H5DSR5</accession>
<organism evidence="1 2">
    <name type="scientific">Estrella lausannensis</name>
    <dbReference type="NCBI Taxonomy" id="483423"/>
    <lineage>
        <taxon>Bacteria</taxon>
        <taxon>Pseudomonadati</taxon>
        <taxon>Chlamydiota</taxon>
        <taxon>Chlamydiia</taxon>
        <taxon>Parachlamydiales</taxon>
        <taxon>Candidatus Criblamydiaceae</taxon>
        <taxon>Estrella</taxon>
    </lineage>
</organism>
<dbReference type="Pfam" id="PF00450">
    <property type="entry name" value="Peptidase_S10"/>
    <property type="match status" value="1"/>
</dbReference>
<name>A0A0H5DSR5_9BACT</name>
<proteinExistence type="predicted"/>
<gene>
    <name evidence="1" type="ORF">ELAC_2042</name>
</gene>
<keyword evidence="1" id="KW-0121">Carboxypeptidase</keyword>
<reference evidence="2" key="1">
    <citation type="submission" date="2015-06" db="EMBL/GenBank/DDBJ databases">
        <authorList>
            <person name="Bertelli C."/>
        </authorList>
    </citation>
    <scope>NUCLEOTIDE SEQUENCE [LARGE SCALE GENOMIC DNA]</scope>
    <source>
        <strain evidence="2">CRIB-30</strain>
    </source>
</reference>
<evidence type="ECO:0000313" key="2">
    <source>
        <dbReference type="Proteomes" id="UP000220251"/>
    </source>
</evidence>
<keyword evidence="1" id="KW-0645">Protease</keyword>
<dbReference type="SUPFAM" id="SSF53474">
    <property type="entry name" value="alpha/beta-Hydrolases"/>
    <property type="match status" value="1"/>
</dbReference>
<dbReference type="Proteomes" id="UP000220251">
    <property type="component" value="Unassembled WGS sequence"/>
</dbReference>
<keyword evidence="2" id="KW-1185">Reference proteome</keyword>
<sequence>MEMTKKSTLHGPKSCLLTLMTTLFLTLSFSLVSLEEPQQPADLFISSPKSMETTEGKLKYVMEAGKERLFDHEGKEKVEIFFVAYFKQEAEDDRPLTFCFNGGPGSSAIWLHMGAFGPKRVEVKMEGGLTPPFETEDNPYTLLDYTDLVFVDPVSTGFSKAVKGEDPKQYYGVDEDIKLMSEFVRLYVTKKGRWNTPKYLAGESYGTARVIGMADYLFEKHRMSFNGLILISTATNLSWLRGAQPGHDLPYVFFLPSYTAAAHYHKRLPAKSRETVEEAIARSRSYAEGPYLLALMQGDQLPDNEKKQVADQLSLLTGISSDWIFSSNIRIDPLSFCEQLLRAEGKVIGRFDSRFSSGALEPHAETMDYDPSQDSIFIPYVAALNQYLRQEIGWDRGDEYRYLVNTSPWNYCRAGNVQMNMGSSLREILIRIPDFKVYSALGIYDMATPLLSQEYIFQHLNLSETQKKNIKQSHFPAGHMMYTDVSSLSRMKQELKPFFSRRK</sequence>
<keyword evidence="1" id="KW-0378">Hydrolase</keyword>
<dbReference type="InterPro" id="IPR001563">
    <property type="entry name" value="Peptidase_S10"/>
</dbReference>
<dbReference type="AlphaFoldDB" id="A0A0H5DSR5"/>